<dbReference type="InterPro" id="IPR011042">
    <property type="entry name" value="6-blade_b-propeller_TolB-like"/>
</dbReference>
<keyword evidence="1" id="KW-0677">Repeat</keyword>
<evidence type="ECO:0000313" key="6">
    <source>
        <dbReference type="Proteomes" id="UP000663832"/>
    </source>
</evidence>
<proteinExistence type="predicted"/>
<evidence type="ECO:0000256" key="2">
    <source>
        <dbReference type="PROSITE-ProRule" id="PRU00504"/>
    </source>
</evidence>
<dbReference type="PANTHER" id="PTHR24104">
    <property type="entry name" value="E3 UBIQUITIN-PROTEIN LIGASE NHLRC1-RELATED"/>
    <property type="match status" value="1"/>
</dbReference>
<dbReference type="SUPFAM" id="SSF101898">
    <property type="entry name" value="NHL repeat"/>
    <property type="match status" value="1"/>
</dbReference>
<dbReference type="Gene3D" id="2.120.10.30">
    <property type="entry name" value="TolB, C-terminal domain"/>
    <property type="match status" value="2"/>
</dbReference>
<dbReference type="PROSITE" id="PS51125">
    <property type="entry name" value="NHL"/>
    <property type="match status" value="1"/>
</dbReference>
<dbReference type="EMBL" id="CAJNOM010001508">
    <property type="protein sequence ID" value="CAF1610672.1"/>
    <property type="molecule type" value="Genomic_DNA"/>
</dbReference>
<keyword evidence="6" id="KW-1185">Reference proteome</keyword>
<evidence type="ECO:0000256" key="3">
    <source>
        <dbReference type="SAM" id="SignalP"/>
    </source>
</evidence>
<protein>
    <submittedName>
        <fullName evidence="5">Uncharacterized protein</fullName>
    </submittedName>
</protein>
<gene>
    <name evidence="4" type="ORF">BJG266_LOCUS37044</name>
    <name evidence="5" type="ORF">QVE165_LOCUS54000</name>
</gene>
<organism evidence="5 6">
    <name type="scientific">Adineta steineri</name>
    <dbReference type="NCBI Taxonomy" id="433720"/>
    <lineage>
        <taxon>Eukaryota</taxon>
        <taxon>Metazoa</taxon>
        <taxon>Spiralia</taxon>
        <taxon>Gnathifera</taxon>
        <taxon>Rotifera</taxon>
        <taxon>Eurotatoria</taxon>
        <taxon>Bdelloidea</taxon>
        <taxon>Adinetida</taxon>
        <taxon>Adinetidae</taxon>
        <taxon>Adineta</taxon>
    </lineage>
</organism>
<dbReference type="EMBL" id="CAJNOI010001172">
    <property type="protein sequence ID" value="CAF1389733.1"/>
    <property type="molecule type" value="Genomic_DNA"/>
</dbReference>
<evidence type="ECO:0000313" key="5">
    <source>
        <dbReference type="EMBL" id="CAF1610672.1"/>
    </source>
</evidence>
<feature type="signal peptide" evidence="3">
    <location>
        <begin position="1"/>
        <end position="17"/>
    </location>
</feature>
<dbReference type="Proteomes" id="UP000663877">
    <property type="component" value="Unassembled WGS sequence"/>
</dbReference>
<dbReference type="CDD" id="cd05819">
    <property type="entry name" value="NHL"/>
    <property type="match status" value="1"/>
</dbReference>
<accession>A0A816BIL1</accession>
<dbReference type="InterPro" id="IPR050952">
    <property type="entry name" value="TRIM-NHL_E3_ligases"/>
</dbReference>
<dbReference type="Pfam" id="PF01436">
    <property type="entry name" value="NHL"/>
    <property type="match status" value="1"/>
</dbReference>
<evidence type="ECO:0000313" key="4">
    <source>
        <dbReference type="EMBL" id="CAF1389733.1"/>
    </source>
</evidence>
<dbReference type="AlphaFoldDB" id="A0A816BIL1"/>
<reference evidence="5" key="1">
    <citation type="submission" date="2021-02" db="EMBL/GenBank/DDBJ databases">
        <authorList>
            <person name="Nowell W R."/>
        </authorList>
    </citation>
    <scope>NUCLEOTIDE SEQUENCE</scope>
</reference>
<sequence>MFFIILIVVIIVTPTITATMNKTKRGKTTTTTTTTIEITSSTTNNNTRWKQNAVTVAGGNGLGIESNQLYNPRGIYINNDDQSIYIADTSNHRIVRWEFGADNGEIVAGGNGKGYGIHQLNDPSDVVLDKEKKYIIICDQTNARVTRWSRQNSQDPQILIHRIYCWGLAIDNNGDLYVSDLLKHEVRRFQQGDKEGTVVAGGHGLGSSFDQLWQPSHIFVDEYYSIYVADHMNNRVMKWMKNATKGILVVPEQVSGKNSNPLIFPIGLIVDHMSNIYVSTNGIHQIIRWSPAATEGIPVVGEKEFGVKPTQLLFPQDLSFDGQGNLYVVDRSNDRIQRFDIDLD</sequence>
<comment type="caution">
    <text evidence="5">The sequence shown here is derived from an EMBL/GenBank/DDBJ whole genome shotgun (WGS) entry which is preliminary data.</text>
</comment>
<feature type="repeat" description="NHL" evidence="2">
    <location>
        <begin position="304"/>
        <end position="342"/>
    </location>
</feature>
<feature type="chain" id="PRO_5036412674" evidence="3">
    <location>
        <begin position="18"/>
        <end position="344"/>
    </location>
</feature>
<evidence type="ECO:0000256" key="1">
    <source>
        <dbReference type="ARBA" id="ARBA00022737"/>
    </source>
</evidence>
<keyword evidence="3" id="KW-0732">Signal</keyword>
<dbReference type="Gene3D" id="2.40.10.500">
    <property type="match status" value="1"/>
</dbReference>
<dbReference type="OrthoDB" id="423498at2759"/>
<dbReference type="Proteomes" id="UP000663832">
    <property type="component" value="Unassembled WGS sequence"/>
</dbReference>
<name>A0A816BIL1_9BILA</name>
<dbReference type="InterPro" id="IPR001258">
    <property type="entry name" value="NHL_repeat"/>
</dbReference>